<keyword evidence="3" id="KW-1185">Reference proteome</keyword>
<comment type="caution">
    <text evidence="2">The sequence shown here is derived from an EMBL/GenBank/DDBJ whole genome shotgun (WGS) entry which is preliminary data.</text>
</comment>
<gene>
    <name evidence="2" type="ORF">FW778_15625</name>
</gene>
<evidence type="ECO:0000256" key="1">
    <source>
        <dbReference type="SAM" id="MobiDB-lite"/>
    </source>
</evidence>
<organism evidence="2 3">
    <name type="scientific">Ginsengibacter hankyongi</name>
    <dbReference type="NCBI Taxonomy" id="2607284"/>
    <lineage>
        <taxon>Bacteria</taxon>
        <taxon>Pseudomonadati</taxon>
        <taxon>Bacteroidota</taxon>
        <taxon>Chitinophagia</taxon>
        <taxon>Chitinophagales</taxon>
        <taxon>Chitinophagaceae</taxon>
        <taxon>Ginsengibacter</taxon>
    </lineage>
</organism>
<dbReference type="EMBL" id="VYQF01000004">
    <property type="protein sequence ID" value="KAA9038178.1"/>
    <property type="molecule type" value="Genomic_DNA"/>
</dbReference>
<sequence>MILKKTTALFFITLFLFNLFGYRFVFTYMQQKVSDQLEVKLDKSLYSDADLIELKVPMNLPYQTNWSAYQRYNGEIEMDGIMYKYVKRKVSNDTLYLMCIPNTKKMTLETAKNDFFKMSNDLTQNNNSKKSDNSKTISFKILQGEYDQYSFALHTVNPYENNMNSWPAVDSESLISSPHVSPEQPPDQLGA</sequence>
<reference evidence="2 3" key="1">
    <citation type="submission" date="2019-09" db="EMBL/GenBank/DDBJ databases">
        <title>Draft genome sequence of Ginsengibacter sp. BR5-29.</title>
        <authorList>
            <person name="Im W.-T."/>
        </authorList>
    </citation>
    <scope>NUCLEOTIDE SEQUENCE [LARGE SCALE GENOMIC DNA]</scope>
    <source>
        <strain evidence="2 3">BR5-29</strain>
    </source>
</reference>
<evidence type="ECO:0000313" key="2">
    <source>
        <dbReference type="EMBL" id="KAA9038178.1"/>
    </source>
</evidence>
<name>A0A5J5IF88_9BACT</name>
<accession>A0A5J5IF88</accession>
<proteinExistence type="predicted"/>
<dbReference type="RefSeq" id="WP_150415738.1">
    <property type="nucleotide sequence ID" value="NZ_VYQF01000004.1"/>
</dbReference>
<protein>
    <submittedName>
        <fullName evidence="2">Uncharacterized protein</fullName>
    </submittedName>
</protein>
<evidence type="ECO:0000313" key="3">
    <source>
        <dbReference type="Proteomes" id="UP000326903"/>
    </source>
</evidence>
<feature type="region of interest" description="Disordered" evidence="1">
    <location>
        <begin position="170"/>
        <end position="191"/>
    </location>
</feature>
<dbReference type="Proteomes" id="UP000326903">
    <property type="component" value="Unassembled WGS sequence"/>
</dbReference>
<dbReference type="AlphaFoldDB" id="A0A5J5IF88"/>